<evidence type="ECO:0000256" key="2">
    <source>
        <dbReference type="ARBA" id="ARBA00022475"/>
    </source>
</evidence>
<dbReference type="CDD" id="cd06174">
    <property type="entry name" value="MFS"/>
    <property type="match status" value="1"/>
</dbReference>
<dbReference type="InterPro" id="IPR036259">
    <property type="entry name" value="MFS_trans_sf"/>
</dbReference>
<feature type="transmembrane region" description="Helical" evidence="6">
    <location>
        <begin position="143"/>
        <end position="165"/>
    </location>
</feature>
<evidence type="ECO:0000256" key="6">
    <source>
        <dbReference type="SAM" id="Phobius"/>
    </source>
</evidence>
<accession>A0ABT6PMP4</accession>
<feature type="transmembrane region" description="Helical" evidence="6">
    <location>
        <begin position="85"/>
        <end position="104"/>
    </location>
</feature>
<feature type="transmembrane region" description="Helical" evidence="6">
    <location>
        <begin position="297"/>
        <end position="318"/>
    </location>
</feature>
<evidence type="ECO:0000256" key="3">
    <source>
        <dbReference type="ARBA" id="ARBA00022692"/>
    </source>
</evidence>
<name>A0ABT6PMP4_9PSEU</name>
<feature type="transmembrane region" description="Helical" evidence="6">
    <location>
        <begin position="392"/>
        <end position="413"/>
    </location>
</feature>
<comment type="caution">
    <text evidence="8">The sequence shown here is derived from an EMBL/GenBank/DDBJ whole genome shotgun (WGS) entry which is preliminary data.</text>
</comment>
<evidence type="ECO:0000256" key="5">
    <source>
        <dbReference type="ARBA" id="ARBA00023136"/>
    </source>
</evidence>
<dbReference type="PANTHER" id="PTHR43124:SF3">
    <property type="entry name" value="CHLORAMPHENICOL EFFLUX PUMP RV0191"/>
    <property type="match status" value="1"/>
</dbReference>
<dbReference type="Gene3D" id="1.20.1250.20">
    <property type="entry name" value="MFS general substrate transporter like domains"/>
    <property type="match status" value="2"/>
</dbReference>
<gene>
    <name evidence="8" type="ORF">QFW96_11705</name>
</gene>
<organism evidence="8 9">
    <name type="scientific">Saccharopolyspora ipomoeae</name>
    <dbReference type="NCBI Taxonomy" id="3042027"/>
    <lineage>
        <taxon>Bacteria</taxon>
        <taxon>Bacillati</taxon>
        <taxon>Actinomycetota</taxon>
        <taxon>Actinomycetes</taxon>
        <taxon>Pseudonocardiales</taxon>
        <taxon>Pseudonocardiaceae</taxon>
        <taxon>Saccharopolyspora</taxon>
    </lineage>
</organism>
<dbReference type="InterPro" id="IPR011701">
    <property type="entry name" value="MFS"/>
</dbReference>
<dbReference type="SUPFAM" id="SSF103473">
    <property type="entry name" value="MFS general substrate transporter"/>
    <property type="match status" value="1"/>
</dbReference>
<evidence type="ECO:0000313" key="9">
    <source>
        <dbReference type="Proteomes" id="UP001237595"/>
    </source>
</evidence>
<feature type="transmembrane region" description="Helical" evidence="6">
    <location>
        <begin position="324"/>
        <end position="353"/>
    </location>
</feature>
<dbReference type="RefSeq" id="WP_281455606.1">
    <property type="nucleotide sequence ID" value="NZ_JASAOF010000005.1"/>
</dbReference>
<comment type="subcellular location">
    <subcellularLocation>
        <location evidence="1">Cell membrane</location>
        <topology evidence="1">Multi-pass membrane protein</topology>
    </subcellularLocation>
</comment>
<feature type="transmembrane region" description="Helical" evidence="6">
    <location>
        <begin position="110"/>
        <end position="131"/>
    </location>
</feature>
<feature type="transmembrane region" description="Helical" evidence="6">
    <location>
        <begin position="177"/>
        <end position="195"/>
    </location>
</feature>
<sequence>MLPHRRELQTYPTGARRRGLLAAAILAMFLTAYEGQLAPVLSLLLADLGMPLGRYGAITAVSLLVGAVAGFVGGKLVDRLGRVRLMVPFLFLSGLACLFMATSTSEAQFTAARVLLALVEGIAAAGSAPLVRDFAPRMGRAQAFAFFSWGTVGANFFAAAITALTLDLLGGTWQAQLYLMAGISLAGAVVVAATLRELAPPVRREIRLSEEAVRPITPTRTGSPLRNATAWTYVAAMSALFLLLGTLNAYGQVLLGEALGVQVRFASLIMMFFWGANLVASLGLSRWSDRLQRRTPFLLTGGATSAAALLALIALLGLGTDAPAAAVVVVFIGLGVALGAIFGPWMAAFAAYVEEIHVDAEGTAFGLQHLVSRLVVLAAVLLAPRLADAAGWSAWLLVTLAAVVVFLALILLLHRRNPERAPETVAERAPTG</sequence>
<dbReference type="PROSITE" id="PS50850">
    <property type="entry name" value="MFS"/>
    <property type="match status" value="1"/>
</dbReference>
<feature type="transmembrane region" description="Helical" evidence="6">
    <location>
        <begin position="52"/>
        <end position="73"/>
    </location>
</feature>
<evidence type="ECO:0000256" key="4">
    <source>
        <dbReference type="ARBA" id="ARBA00022989"/>
    </source>
</evidence>
<evidence type="ECO:0000259" key="7">
    <source>
        <dbReference type="PROSITE" id="PS50850"/>
    </source>
</evidence>
<feature type="transmembrane region" description="Helical" evidence="6">
    <location>
        <begin position="365"/>
        <end position="386"/>
    </location>
</feature>
<dbReference type="Proteomes" id="UP001237595">
    <property type="component" value="Unassembled WGS sequence"/>
</dbReference>
<feature type="transmembrane region" description="Helical" evidence="6">
    <location>
        <begin position="20"/>
        <end position="46"/>
    </location>
</feature>
<evidence type="ECO:0000256" key="1">
    <source>
        <dbReference type="ARBA" id="ARBA00004651"/>
    </source>
</evidence>
<proteinExistence type="predicted"/>
<keyword evidence="4 6" id="KW-1133">Transmembrane helix</keyword>
<dbReference type="InterPro" id="IPR020846">
    <property type="entry name" value="MFS_dom"/>
</dbReference>
<feature type="transmembrane region" description="Helical" evidence="6">
    <location>
        <begin position="230"/>
        <end position="251"/>
    </location>
</feature>
<protein>
    <submittedName>
        <fullName evidence="8">MFS transporter</fullName>
    </submittedName>
</protein>
<dbReference type="InterPro" id="IPR050189">
    <property type="entry name" value="MFS_Efflux_Transporters"/>
</dbReference>
<keyword evidence="9" id="KW-1185">Reference proteome</keyword>
<dbReference type="Pfam" id="PF07690">
    <property type="entry name" value="MFS_1"/>
    <property type="match status" value="1"/>
</dbReference>
<feature type="transmembrane region" description="Helical" evidence="6">
    <location>
        <begin position="263"/>
        <end position="285"/>
    </location>
</feature>
<evidence type="ECO:0000313" key="8">
    <source>
        <dbReference type="EMBL" id="MDI2029282.1"/>
    </source>
</evidence>
<dbReference type="EMBL" id="JASAOF010000005">
    <property type="protein sequence ID" value="MDI2029282.1"/>
    <property type="molecule type" value="Genomic_DNA"/>
</dbReference>
<keyword evidence="3 6" id="KW-0812">Transmembrane</keyword>
<keyword evidence="5 6" id="KW-0472">Membrane</keyword>
<reference evidence="8 9" key="1">
    <citation type="submission" date="2023-04" db="EMBL/GenBank/DDBJ databases">
        <title>Draft genome sequence of Saccharopolyspora sp. TS4A08 isolated from sweet potato rhizospheric soil.</title>
        <authorList>
            <person name="Suksaard P."/>
            <person name="Duangmal K."/>
        </authorList>
    </citation>
    <scope>NUCLEOTIDE SEQUENCE [LARGE SCALE GENOMIC DNA]</scope>
    <source>
        <strain evidence="8 9">TS4A08</strain>
    </source>
</reference>
<feature type="domain" description="Major facilitator superfamily (MFS) profile" evidence="7">
    <location>
        <begin position="19"/>
        <end position="417"/>
    </location>
</feature>
<keyword evidence="2" id="KW-1003">Cell membrane</keyword>
<dbReference type="PANTHER" id="PTHR43124">
    <property type="entry name" value="PURINE EFFLUX PUMP PBUE"/>
    <property type="match status" value="1"/>
</dbReference>